<reference evidence="2 3" key="1">
    <citation type="submission" date="2015-02" db="EMBL/GenBank/DDBJ databases">
        <title>Genome Sequencing of Rickettsiales.</title>
        <authorList>
            <person name="Daugherty S.C."/>
            <person name="Su Q."/>
            <person name="Abolude K."/>
            <person name="Beier-Sexton M."/>
            <person name="Carlyon J.A."/>
            <person name="Carter R."/>
            <person name="Day N.P."/>
            <person name="Dumler S.J."/>
            <person name="Dyachenko V."/>
            <person name="Godinez A."/>
            <person name="Kurtti T.J."/>
            <person name="Lichay M."/>
            <person name="Mullins K.E."/>
            <person name="Ott S."/>
            <person name="Pappas-Brown V."/>
            <person name="Paris D.H."/>
            <person name="Patel P."/>
            <person name="Richards A.L."/>
            <person name="Sadzewicz L."/>
            <person name="Sears K."/>
            <person name="Seidman D."/>
            <person name="Sengamalay N."/>
            <person name="Stenos J."/>
            <person name="Tallon L.J."/>
            <person name="Vincent G."/>
            <person name="Fraser C.M."/>
            <person name="Munderloh U."/>
            <person name="Dunning-Hotopp J.C."/>
        </authorList>
    </citation>
    <scope>NUCLEOTIDE SEQUENCE [LARGE SCALE GENOMIC DNA]</scope>
    <source>
        <strain evidence="2 3">RML Mogi</strain>
    </source>
</reference>
<protein>
    <submittedName>
        <fullName evidence="2">Putative membrane protein</fullName>
    </submittedName>
</protein>
<dbReference type="PATRIC" id="fig|1359194.3.peg.1756"/>
<keyword evidence="1" id="KW-1133">Transmembrane helix</keyword>
<gene>
    <name evidence="2" type="ORF">RBEMOGI_1710</name>
</gene>
<accession>A0A0F3QEG4</accession>
<name>A0A0F3QEG4_RICBE</name>
<comment type="caution">
    <text evidence="2">The sequence shown here is derived from an EMBL/GenBank/DDBJ whole genome shotgun (WGS) entry which is preliminary data.</text>
</comment>
<feature type="transmembrane region" description="Helical" evidence="1">
    <location>
        <begin position="12"/>
        <end position="33"/>
    </location>
</feature>
<dbReference type="EMBL" id="LAOJ01000004">
    <property type="protein sequence ID" value="KJV90975.1"/>
    <property type="molecule type" value="Genomic_DNA"/>
</dbReference>
<evidence type="ECO:0000313" key="3">
    <source>
        <dbReference type="Proteomes" id="UP000033689"/>
    </source>
</evidence>
<evidence type="ECO:0000313" key="2">
    <source>
        <dbReference type="EMBL" id="KJV90975.1"/>
    </source>
</evidence>
<proteinExistence type="predicted"/>
<dbReference type="Proteomes" id="UP000033689">
    <property type="component" value="Unassembled WGS sequence"/>
</dbReference>
<keyword evidence="1" id="KW-0812">Transmembrane</keyword>
<sequence length="37" mass="3998">MNTVEKLVVSLPTVLATIAINLQIFMILTGVVATRLN</sequence>
<evidence type="ECO:0000256" key="1">
    <source>
        <dbReference type="SAM" id="Phobius"/>
    </source>
</evidence>
<organism evidence="2 3">
    <name type="scientific">Rickettsia bellii str. RML Mogi</name>
    <dbReference type="NCBI Taxonomy" id="1359194"/>
    <lineage>
        <taxon>Bacteria</taxon>
        <taxon>Pseudomonadati</taxon>
        <taxon>Pseudomonadota</taxon>
        <taxon>Alphaproteobacteria</taxon>
        <taxon>Rickettsiales</taxon>
        <taxon>Rickettsiaceae</taxon>
        <taxon>Rickettsieae</taxon>
        <taxon>Rickettsia</taxon>
        <taxon>belli group</taxon>
    </lineage>
</organism>
<keyword evidence="1" id="KW-0472">Membrane</keyword>
<dbReference type="AlphaFoldDB" id="A0A0F3QEG4"/>